<sequence length="81" mass="8555">MNTDEYPDDLPVSGRRRTLTGVVQPGVERGSLLLGGYLLVGGPRELLAGGRAVRVTGRPQPNLLTTAQQGTPFVVESVEPA</sequence>
<dbReference type="AlphaFoldDB" id="A0A6J4J7P0"/>
<dbReference type="EMBL" id="CADCTP010000257">
    <property type="protein sequence ID" value="CAA9269235.1"/>
    <property type="molecule type" value="Genomic_DNA"/>
</dbReference>
<protein>
    <submittedName>
        <fullName evidence="1">Uncharacterized protein</fullName>
    </submittedName>
</protein>
<reference evidence="1" key="1">
    <citation type="submission" date="2020-02" db="EMBL/GenBank/DDBJ databases">
        <authorList>
            <person name="Meier V. D."/>
        </authorList>
    </citation>
    <scope>NUCLEOTIDE SEQUENCE</scope>
    <source>
        <strain evidence="1">AVDCRST_MAG41</strain>
    </source>
</reference>
<evidence type="ECO:0000313" key="1">
    <source>
        <dbReference type="EMBL" id="CAA9269235.1"/>
    </source>
</evidence>
<accession>A0A6J4J7P0</accession>
<gene>
    <name evidence="1" type="ORF">AVDCRST_MAG41-2855</name>
</gene>
<organism evidence="1">
    <name type="scientific">uncultured Mycobacteriales bacterium</name>
    <dbReference type="NCBI Taxonomy" id="581187"/>
    <lineage>
        <taxon>Bacteria</taxon>
        <taxon>Bacillati</taxon>
        <taxon>Actinomycetota</taxon>
        <taxon>Actinomycetes</taxon>
        <taxon>Mycobacteriales</taxon>
        <taxon>environmental samples</taxon>
    </lineage>
</organism>
<name>A0A6J4J7P0_9ACTN</name>
<proteinExistence type="predicted"/>